<proteinExistence type="predicted"/>
<evidence type="ECO:0000313" key="1">
    <source>
        <dbReference type="EMBL" id="PWK55670.1"/>
    </source>
</evidence>
<name>A0A316G7B3_9RHOB</name>
<comment type="caution">
    <text evidence="1">The sequence shown here is derived from an EMBL/GenBank/DDBJ whole genome shotgun (WGS) entry which is preliminary data.</text>
</comment>
<keyword evidence="2" id="KW-1185">Reference proteome</keyword>
<dbReference type="Gene3D" id="3.10.450.710">
    <property type="entry name" value="Tgt2/MlaC"/>
    <property type="match status" value="1"/>
</dbReference>
<gene>
    <name evidence="1" type="ORF">C8D95_10665</name>
</gene>
<accession>A0A316G7B3</accession>
<dbReference type="InterPro" id="IPR008869">
    <property type="entry name" value="MlaC/ttg2D"/>
</dbReference>
<dbReference type="Pfam" id="PF05494">
    <property type="entry name" value="MlaC"/>
    <property type="match status" value="1"/>
</dbReference>
<dbReference type="AlphaFoldDB" id="A0A316G7B3"/>
<dbReference type="Proteomes" id="UP000245390">
    <property type="component" value="Unassembled WGS sequence"/>
</dbReference>
<dbReference type="PANTHER" id="PTHR36573:SF1">
    <property type="entry name" value="INTERMEMBRANE PHOSPHOLIPID TRANSPORT SYSTEM BINDING PROTEIN MLAC"/>
    <property type="match status" value="1"/>
</dbReference>
<protein>
    <submittedName>
        <fullName evidence="1">Phospholipid transport system substrate-binding protein</fullName>
    </submittedName>
</protein>
<dbReference type="PANTHER" id="PTHR36573">
    <property type="entry name" value="INTERMEMBRANE PHOSPHOLIPID TRANSPORT SYSTEM BINDING PROTEIN MLAC"/>
    <property type="match status" value="1"/>
</dbReference>
<dbReference type="InterPro" id="IPR042245">
    <property type="entry name" value="Tgt2/MlaC_sf"/>
</dbReference>
<sequence>MSDTHISRRTVLAGGAALFLLAVLPRQVFALTEGQARSLIDQAVAEINAVINSGRSEGAMYGEFEKIFRRYADVPTIARTALGPPARSASAGQMQAFTGAFAGYMARKYGKRFRDFVGTQIQVTGARTVKSFQEVQAVAKMKGQAPFAISFMVSDRSGSDKFFDLLIEGISLLKSERAEIGAMLDRRGGNIDALIQDVQRAG</sequence>
<evidence type="ECO:0000313" key="2">
    <source>
        <dbReference type="Proteomes" id="UP000245390"/>
    </source>
</evidence>
<organism evidence="1 2">
    <name type="scientific">Silicimonas algicola</name>
    <dbReference type="NCBI Taxonomy" id="1826607"/>
    <lineage>
        <taxon>Bacteria</taxon>
        <taxon>Pseudomonadati</taxon>
        <taxon>Pseudomonadota</taxon>
        <taxon>Alphaproteobacteria</taxon>
        <taxon>Rhodobacterales</taxon>
        <taxon>Paracoccaceae</taxon>
    </lineage>
</organism>
<dbReference type="RefSeq" id="WP_241239705.1">
    <property type="nucleotide sequence ID" value="NZ_CP034588.1"/>
</dbReference>
<dbReference type="PROSITE" id="PS51318">
    <property type="entry name" value="TAT"/>
    <property type="match status" value="1"/>
</dbReference>
<dbReference type="InterPro" id="IPR006311">
    <property type="entry name" value="TAT_signal"/>
</dbReference>
<dbReference type="EMBL" id="QGGV01000006">
    <property type="protein sequence ID" value="PWK55670.1"/>
    <property type="molecule type" value="Genomic_DNA"/>
</dbReference>
<reference evidence="1 2" key="1">
    <citation type="submission" date="2018-05" db="EMBL/GenBank/DDBJ databases">
        <title>Genomic Encyclopedia of Type Strains, Phase IV (KMG-IV): sequencing the most valuable type-strain genomes for metagenomic binning, comparative biology and taxonomic classification.</title>
        <authorList>
            <person name="Goeker M."/>
        </authorList>
    </citation>
    <scope>NUCLEOTIDE SEQUENCE [LARGE SCALE GENOMIC DNA]</scope>
    <source>
        <strain evidence="1 2">DSM 103371</strain>
    </source>
</reference>